<comment type="caution">
    <text evidence="1">The sequence shown here is derived from an EMBL/GenBank/DDBJ whole genome shotgun (WGS) entry which is preliminary data.</text>
</comment>
<gene>
    <name evidence="1" type="ORF">CEV34_5650</name>
</gene>
<proteinExistence type="predicted"/>
<sequence>MYATVANMVERFGNTEMVRLSMPEDRETETLDPAKIEVALADATALIDGYLRGRYKVPLAEVPKDIVRAACVLARYDLAKGERTEPTEQMRLERKEVITWLENIAKGLISIEAASAGNFGKSNGPRFSGRPAIFSDESLKGW</sequence>
<evidence type="ECO:0008006" key="3">
    <source>
        <dbReference type="Google" id="ProtNLM"/>
    </source>
</evidence>
<dbReference type="Proteomes" id="UP000216188">
    <property type="component" value="Unassembled WGS sequence"/>
</dbReference>
<dbReference type="Pfam" id="PF07030">
    <property type="entry name" value="Phage_Mu_Gp36"/>
    <property type="match status" value="1"/>
</dbReference>
<reference evidence="1 2" key="1">
    <citation type="submission" date="2017-07" db="EMBL/GenBank/DDBJ databases">
        <title>Phylogenetic study on the rhizospheric bacterium Ochrobactrum sp. A44.</title>
        <authorList>
            <person name="Krzyzanowska D.M."/>
            <person name="Ossowicki A."/>
            <person name="Rajewska M."/>
            <person name="Maciag T."/>
            <person name="Kaczynski Z."/>
            <person name="Czerwicka M."/>
            <person name="Jafra S."/>
        </authorList>
    </citation>
    <scope>NUCLEOTIDE SEQUENCE [LARGE SCALE GENOMIC DNA]</scope>
    <source>
        <strain evidence="1 2">CCUG 30717</strain>
    </source>
</reference>
<organism evidence="1 2">
    <name type="scientific">Brucella pseudogrignonensis</name>
    <dbReference type="NCBI Taxonomy" id="419475"/>
    <lineage>
        <taxon>Bacteria</taxon>
        <taxon>Pseudomonadati</taxon>
        <taxon>Pseudomonadota</taxon>
        <taxon>Alphaproteobacteria</taxon>
        <taxon>Hyphomicrobiales</taxon>
        <taxon>Brucellaceae</taxon>
        <taxon>Brucella/Ochrobactrum group</taxon>
        <taxon>Brucella</taxon>
    </lineage>
</organism>
<protein>
    <recommendedName>
        <fullName evidence="3">DUF1320 domain-containing protein</fullName>
    </recommendedName>
</protein>
<dbReference type="EMBL" id="NNRM01000024">
    <property type="protein sequence ID" value="OYR24976.1"/>
    <property type="molecule type" value="Genomic_DNA"/>
</dbReference>
<accession>A0A256GDK1</accession>
<dbReference type="InterPro" id="IPR009752">
    <property type="entry name" value="Phage_Mu_GpJ"/>
</dbReference>
<evidence type="ECO:0000313" key="1">
    <source>
        <dbReference type="EMBL" id="OYR24976.1"/>
    </source>
</evidence>
<dbReference type="AlphaFoldDB" id="A0A256GDK1"/>
<name>A0A256GDK1_9HYPH</name>
<dbReference type="RefSeq" id="WP_094543818.1">
    <property type="nucleotide sequence ID" value="NZ_JBHEEM010000037.1"/>
</dbReference>
<keyword evidence="2" id="KW-1185">Reference proteome</keyword>
<evidence type="ECO:0000313" key="2">
    <source>
        <dbReference type="Proteomes" id="UP000216188"/>
    </source>
</evidence>